<dbReference type="SUPFAM" id="SSF88697">
    <property type="entry name" value="PUA domain-like"/>
    <property type="match status" value="1"/>
</dbReference>
<dbReference type="Proteomes" id="UP000176005">
    <property type="component" value="Unassembled WGS sequence"/>
</dbReference>
<organism evidence="1 2">
    <name type="scientific">Streptomyces nanshensis</name>
    <dbReference type="NCBI Taxonomy" id="518642"/>
    <lineage>
        <taxon>Bacteria</taxon>
        <taxon>Bacillati</taxon>
        <taxon>Actinomycetota</taxon>
        <taxon>Actinomycetes</taxon>
        <taxon>Kitasatosporales</taxon>
        <taxon>Streptomycetaceae</taxon>
        <taxon>Streptomyces</taxon>
    </lineage>
</organism>
<evidence type="ECO:0000313" key="1">
    <source>
        <dbReference type="EMBL" id="OEV14060.1"/>
    </source>
</evidence>
<evidence type="ECO:0008006" key="3">
    <source>
        <dbReference type="Google" id="ProtNLM"/>
    </source>
</evidence>
<accession>A0A1E7LD22</accession>
<dbReference type="EMBL" id="LJGW01000024">
    <property type="protein sequence ID" value="OEV14060.1"/>
    <property type="molecule type" value="Genomic_DNA"/>
</dbReference>
<reference evidence="1 2" key="1">
    <citation type="journal article" date="2016" name="Front. Microbiol.">
        <title>Comparative Genomics Analysis of Streptomyces Species Reveals Their Adaptation to the Marine Environment and Their Diversity at the Genomic Level.</title>
        <authorList>
            <person name="Tian X."/>
            <person name="Zhang Z."/>
            <person name="Yang T."/>
            <person name="Chen M."/>
            <person name="Li J."/>
            <person name="Chen F."/>
            <person name="Yang J."/>
            <person name="Li W."/>
            <person name="Zhang B."/>
            <person name="Zhang Z."/>
            <person name="Wu J."/>
            <person name="Zhang C."/>
            <person name="Long L."/>
            <person name="Xiao J."/>
        </authorList>
    </citation>
    <scope>NUCLEOTIDE SEQUENCE [LARGE SCALE GENOMIC DNA]</scope>
    <source>
        <strain evidence="1 2">SCSIO 10429</strain>
    </source>
</reference>
<dbReference type="Gene3D" id="2.30.130.30">
    <property type="entry name" value="Hypothetical protein"/>
    <property type="match status" value="1"/>
</dbReference>
<proteinExistence type="predicted"/>
<name>A0A1E7LD22_9ACTN</name>
<dbReference type="InterPro" id="IPR015947">
    <property type="entry name" value="PUA-like_sf"/>
</dbReference>
<sequence length="187" mass="20375">MNAVTHLSKDAAALRTLHHDGLLQGEDVRALTVWQPWTFAIAEGFKATENRTRRTHYRGRLLLHSGQRLDEHVSIVRWSRDAASRLDQLGGRSNFWNARTAIPSRFHSPPPTLALSAVIAVATLTDCHPAAAGCCAPWGEPGVFHWTLSDVVALDKPVPCPGRQGLWRPDRAVVDAVAANLPGGAET</sequence>
<keyword evidence="2" id="KW-1185">Reference proteome</keyword>
<evidence type="ECO:0000313" key="2">
    <source>
        <dbReference type="Proteomes" id="UP000176005"/>
    </source>
</evidence>
<dbReference type="RefSeq" id="WP_070014501.1">
    <property type="nucleotide sequence ID" value="NZ_LJGW01000024.1"/>
</dbReference>
<comment type="caution">
    <text evidence="1">The sequence shown here is derived from an EMBL/GenBank/DDBJ whole genome shotgun (WGS) entry which is preliminary data.</text>
</comment>
<gene>
    <name evidence="1" type="ORF">AN218_00870</name>
</gene>
<dbReference type="AlphaFoldDB" id="A0A1E7LD22"/>
<protein>
    <recommendedName>
        <fullName evidence="3">ASCH domain-containing protein</fullName>
    </recommendedName>
</protein>